<accession>A0ABX8A5L1</accession>
<comment type="subcellular location">
    <subcellularLocation>
        <location evidence="6">Cell membrane</location>
        <topology evidence="6">Multi-pass membrane protein</topology>
    </subcellularLocation>
    <subcellularLocation>
        <location evidence="1">Membrane</location>
    </subcellularLocation>
</comment>
<dbReference type="PANTHER" id="PTHR23427">
    <property type="entry name" value="SURFEIT LOCUS PROTEIN"/>
    <property type="match status" value="1"/>
</dbReference>
<gene>
    <name evidence="7" type="ORF">RPMA_03250</name>
</gene>
<evidence type="ECO:0000256" key="5">
    <source>
        <dbReference type="ARBA" id="ARBA00023136"/>
    </source>
</evidence>
<keyword evidence="3 6" id="KW-0812">Transmembrane</keyword>
<protein>
    <recommendedName>
        <fullName evidence="6">SURF1-like protein</fullName>
    </recommendedName>
</protein>
<name>A0ABX8A5L1_9BRAD</name>
<feature type="transmembrane region" description="Helical" evidence="6">
    <location>
        <begin position="12"/>
        <end position="31"/>
    </location>
</feature>
<evidence type="ECO:0000313" key="7">
    <source>
        <dbReference type="EMBL" id="QUS37984.1"/>
    </source>
</evidence>
<evidence type="ECO:0000256" key="6">
    <source>
        <dbReference type="RuleBase" id="RU363076"/>
    </source>
</evidence>
<comment type="similarity">
    <text evidence="2 6">Belongs to the SURF1 family.</text>
</comment>
<reference evidence="7 8" key="1">
    <citation type="submission" date="2019-02" db="EMBL/GenBank/DDBJ databases">
        <title>Emended description of the genus Rhodopseudomonas and description of Rhodopseudomonas albus sp. nov., a non-phototrophic, heavy-metal-tolerant bacterium isolated from garden soil.</title>
        <authorList>
            <person name="Bao Z."/>
            <person name="Cao W.W."/>
            <person name="Sato Y."/>
            <person name="Nishizawa T."/>
            <person name="Zhao J."/>
            <person name="Guo Y."/>
            <person name="Ohta H."/>
        </authorList>
    </citation>
    <scope>NUCLEOTIDE SEQUENCE [LARGE SCALE GENOMIC DNA]</scope>
    <source>
        <strain evidence="7 8">SK50-23</strain>
    </source>
</reference>
<organism evidence="7 8">
    <name type="scientific">Tardiphaga alba</name>
    <dbReference type="NCBI Taxonomy" id="340268"/>
    <lineage>
        <taxon>Bacteria</taxon>
        <taxon>Pseudomonadati</taxon>
        <taxon>Pseudomonadota</taxon>
        <taxon>Alphaproteobacteria</taxon>
        <taxon>Hyphomicrobiales</taxon>
        <taxon>Nitrobacteraceae</taxon>
        <taxon>Tardiphaga</taxon>
    </lineage>
</organism>
<evidence type="ECO:0000256" key="2">
    <source>
        <dbReference type="ARBA" id="ARBA00007165"/>
    </source>
</evidence>
<keyword evidence="8" id="KW-1185">Reference proteome</keyword>
<dbReference type="InterPro" id="IPR002994">
    <property type="entry name" value="Surf1/Shy1"/>
</dbReference>
<sequence length="252" mass="27585">MNDVTARRRSITGFGIATLIIVATLLSLGFWQLQRRTEKHALIAALDARLAEAPVALPSSDRWRAMSAATDEFRRVTFTATYKPQPDAMVYSSGSGVRPDVPGAVTWAFLPAALPNGATVVINAGFVQNTMQDRAQQDRVAKTLITGVPVTMTGYLRYPETAGTLTPHDDVSKRLWFNRDQRAMASALGWGDVAPFYVDLESPVPANGIPKPGPLEVRLKDNHMQYAITWFSLAAAVMIAFGVWARQRRAAV</sequence>
<evidence type="ECO:0000313" key="8">
    <source>
        <dbReference type="Proteomes" id="UP000682843"/>
    </source>
</evidence>
<proteinExistence type="inferred from homology"/>
<evidence type="ECO:0000256" key="1">
    <source>
        <dbReference type="ARBA" id="ARBA00004370"/>
    </source>
</evidence>
<dbReference type="RefSeq" id="WP_211911515.1">
    <property type="nucleotide sequence ID" value="NZ_CP036498.1"/>
</dbReference>
<keyword evidence="5 6" id="KW-0472">Membrane</keyword>
<dbReference type="PROSITE" id="PS50895">
    <property type="entry name" value="SURF1"/>
    <property type="match status" value="1"/>
</dbReference>
<feature type="transmembrane region" description="Helical" evidence="6">
    <location>
        <begin position="224"/>
        <end position="245"/>
    </location>
</feature>
<dbReference type="CDD" id="cd06662">
    <property type="entry name" value="SURF1"/>
    <property type="match status" value="1"/>
</dbReference>
<evidence type="ECO:0000256" key="4">
    <source>
        <dbReference type="ARBA" id="ARBA00022989"/>
    </source>
</evidence>
<keyword evidence="4 6" id="KW-1133">Transmembrane helix</keyword>
<evidence type="ECO:0000256" key="3">
    <source>
        <dbReference type="ARBA" id="ARBA00022692"/>
    </source>
</evidence>
<keyword evidence="6" id="KW-1003">Cell membrane</keyword>
<dbReference type="Proteomes" id="UP000682843">
    <property type="component" value="Chromosome"/>
</dbReference>
<dbReference type="PANTHER" id="PTHR23427:SF2">
    <property type="entry name" value="SURFEIT LOCUS PROTEIN 1"/>
    <property type="match status" value="1"/>
</dbReference>
<dbReference type="EMBL" id="CP036498">
    <property type="protein sequence ID" value="QUS37984.1"/>
    <property type="molecule type" value="Genomic_DNA"/>
</dbReference>
<dbReference type="Pfam" id="PF02104">
    <property type="entry name" value="SURF1"/>
    <property type="match status" value="1"/>
</dbReference>
<dbReference type="InterPro" id="IPR045214">
    <property type="entry name" value="Surf1/Surf4"/>
</dbReference>